<dbReference type="KEGG" id="skr:BRX40_19110"/>
<dbReference type="EMBL" id="QQWO01000010">
    <property type="protein sequence ID" value="RSV02200.1"/>
    <property type="molecule type" value="Genomic_DNA"/>
</dbReference>
<dbReference type="Proteomes" id="UP000287746">
    <property type="component" value="Unassembled WGS sequence"/>
</dbReference>
<keyword evidence="1" id="KW-1133">Transmembrane helix</keyword>
<organism evidence="2 5">
    <name type="scientific">Sphingomonas koreensis</name>
    <dbReference type="NCBI Taxonomy" id="93064"/>
    <lineage>
        <taxon>Bacteria</taxon>
        <taxon>Pseudomonadati</taxon>
        <taxon>Pseudomonadota</taxon>
        <taxon>Alphaproteobacteria</taxon>
        <taxon>Sphingomonadales</taxon>
        <taxon>Sphingomonadaceae</taxon>
        <taxon>Sphingomonas</taxon>
    </lineage>
</organism>
<dbReference type="AlphaFoldDB" id="A0A1L6JEC3"/>
<proteinExistence type="predicted"/>
<evidence type="ECO:0000256" key="1">
    <source>
        <dbReference type="SAM" id="Phobius"/>
    </source>
</evidence>
<evidence type="ECO:0000313" key="4">
    <source>
        <dbReference type="EMBL" id="RSY84609.1"/>
    </source>
</evidence>
<dbReference type="RefSeq" id="WP_066576562.1">
    <property type="nucleotide sequence ID" value="NZ_CP018820.1"/>
</dbReference>
<dbReference type="Proteomes" id="UP000185161">
    <property type="component" value="Chromosome"/>
</dbReference>
<protein>
    <submittedName>
        <fullName evidence="2">Uncharacterized protein</fullName>
    </submittedName>
</protein>
<dbReference type="Proteomes" id="UP000286681">
    <property type="component" value="Unassembled WGS sequence"/>
</dbReference>
<dbReference type="EMBL" id="CP018820">
    <property type="protein sequence ID" value="APR54238.1"/>
    <property type="molecule type" value="Genomic_DNA"/>
</dbReference>
<evidence type="ECO:0000313" key="2">
    <source>
        <dbReference type="EMBL" id="APR54238.1"/>
    </source>
</evidence>
<evidence type="ECO:0000313" key="3">
    <source>
        <dbReference type="EMBL" id="RSV02200.1"/>
    </source>
</evidence>
<gene>
    <name evidence="2" type="ORF">BRX40_19110</name>
    <name evidence="3" type="ORF">CA257_13550</name>
    <name evidence="4" type="ORF">DAH66_11015</name>
</gene>
<dbReference type="STRING" id="93064.BRX40_19110"/>
<dbReference type="GeneID" id="44134673"/>
<evidence type="ECO:0000313" key="6">
    <source>
        <dbReference type="Proteomes" id="UP000286681"/>
    </source>
</evidence>
<evidence type="ECO:0000313" key="7">
    <source>
        <dbReference type="Proteomes" id="UP000287746"/>
    </source>
</evidence>
<keyword evidence="1" id="KW-0812">Transmembrane</keyword>
<feature type="transmembrane region" description="Helical" evidence="1">
    <location>
        <begin position="117"/>
        <end position="138"/>
    </location>
</feature>
<reference evidence="2" key="1">
    <citation type="submission" date="2016-12" db="EMBL/GenBank/DDBJ databases">
        <title>Whole genome sequencing of Sphingomonas koreensis.</title>
        <authorList>
            <person name="Conlan S."/>
            <person name="Thomas P.J."/>
            <person name="Mullikin J."/>
            <person name="Palmore T.N."/>
            <person name="Frank K.M."/>
            <person name="Segre J.A."/>
        </authorList>
    </citation>
    <scope>NUCLEOTIDE SEQUENCE</scope>
    <source>
        <strain evidence="2">ABOJV</strain>
    </source>
</reference>
<reference evidence="6 7" key="3">
    <citation type="submission" date="2018-07" db="EMBL/GenBank/DDBJ databases">
        <title>Genomic and Epidemiologic Investigation of an Indolent Hospital Outbreak.</title>
        <authorList>
            <person name="Johnson R.C."/>
            <person name="Deming C."/>
            <person name="Conlan S."/>
            <person name="Zellmer C.J."/>
            <person name="Michelin A.V."/>
            <person name="Lee-Lin S."/>
            <person name="Thomas P.J."/>
            <person name="Park M."/>
            <person name="Weingarten R.A."/>
            <person name="Less J."/>
            <person name="Dekker J.P."/>
            <person name="Frank K.M."/>
            <person name="Musser K.A."/>
            <person name="Mcquiston J.R."/>
            <person name="Henderson D.K."/>
            <person name="Lau A.F."/>
            <person name="Palmore T.N."/>
            <person name="Segre J.A."/>
        </authorList>
    </citation>
    <scope>NUCLEOTIDE SEQUENCE [LARGE SCALE GENOMIC DNA]</scope>
    <source>
        <strain evidence="4 7">SK-CDC1_0717</strain>
        <strain evidence="3 6">SK-NIH.Env10_0317</strain>
    </source>
</reference>
<reference evidence="5" key="2">
    <citation type="submission" date="2016-12" db="EMBL/GenBank/DDBJ databases">
        <title>Whole genome sequencing of Sphingomonas sp. ABOJV.</title>
        <authorList>
            <person name="Conlan S."/>
            <person name="Thomas P.J."/>
            <person name="Mullikin J."/>
            <person name="Palmore T.N."/>
            <person name="Frank K.M."/>
            <person name="Segre J.A."/>
        </authorList>
    </citation>
    <scope>NUCLEOTIDE SEQUENCE [LARGE SCALE GENOMIC DNA]</scope>
    <source>
        <strain evidence="5">ABOJV</strain>
    </source>
</reference>
<dbReference type="OrthoDB" id="7408618at2"/>
<feature type="transmembrane region" description="Helical" evidence="1">
    <location>
        <begin position="159"/>
        <end position="177"/>
    </location>
</feature>
<accession>A0A1L6JEC3</accession>
<keyword evidence="1" id="KW-0472">Membrane</keyword>
<keyword evidence="5" id="KW-1185">Reference proteome</keyword>
<dbReference type="EMBL" id="QQYZ01000009">
    <property type="protein sequence ID" value="RSY84609.1"/>
    <property type="molecule type" value="Genomic_DNA"/>
</dbReference>
<feature type="transmembrane region" description="Helical" evidence="1">
    <location>
        <begin position="41"/>
        <end position="64"/>
    </location>
</feature>
<feature type="transmembrane region" description="Helical" evidence="1">
    <location>
        <begin position="89"/>
        <end position="111"/>
    </location>
</feature>
<sequence length="197" mass="21449">MTYLGLFFLVFGLNLLPAFAPPTWSIVVLYGLNGQLPLWTLVVTAAAAAALGRFALAWGCRLFASRLPQHLRDNLEAARIALHRRSHNIILALGLFLLSPLPSAQLFMAVGLARVPLLGFTAAFFVGRLVTYSLYGWTARKLQQSSIGDAFMETLSSPWGILLQVTMLAALVALVRIDWARLLGVTAAEVEAARKDS</sequence>
<name>A0A1L6JEC3_9SPHN</name>
<evidence type="ECO:0000313" key="5">
    <source>
        <dbReference type="Proteomes" id="UP000185161"/>
    </source>
</evidence>